<proteinExistence type="predicted"/>
<accession>A0A1V3SVT2</accession>
<gene>
    <name evidence="1" type="ORF">BOX24_06285</name>
</gene>
<dbReference type="Proteomes" id="UP000188586">
    <property type="component" value="Unassembled WGS sequence"/>
</dbReference>
<sequence>MKNSGWLRIGFFQIVFLSGVFWLLSGPGQPASAHAVLSAESGVQARTGMDSGSCPMKGMKGTLPCCKHTAKASICRASICDVCLLSDVHPAEISPKILRNQAPVVSILFIAAFGPPENLPVRPSIFGPFSSSPPFALPVNRPLLI</sequence>
<protein>
    <submittedName>
        <fullName evidence="1">Uncharacterized protein</fullName>
    </submittedName>
</protein>
<dbReference type="EMBL" id="MPOJ01000010">
    <property type="protein sequence ID" value="OOH72981.1"/>
    <property type="molecule type" value="Genomic_DNA"/>
</dbReference>
<dbReference type="AlphaFoldDB" id="A0A1V3SVT2"/>
<organism evidence="1 2">
    <name type="scientific">Leptospirillum ferriphilum</name>
    <dbReference type="NCBI Taxonomy" id="178606"/>
    <lineage>
        <taxon>Bacteria</taxon>
        <taxon>Pseudomonadati</taxon>
        <taxon>Nitrospirota</taxon>
        <taxon>Nitrospiria</taxon>
        <taxon>Nitrospirales</taxon>
        <taxon>Nitrospiraceae</taxon>
        <taxon>Leptospirillum</taxon>
    </lineage>
</organism>
<evidence type="ECO:0000313" key="1">
    <source>
        <dbReference type="EMBL" id="OOH72981.1"/>
    </source>
</evidence>
<name>A0A1V3SVT2_9BACT</name>
<reference evidence="1 2" key="1">
    <citation type="submission" date="2016-11" db="EMBL/GenBank/DDBJ databases">
        <title>Comparative genomics of co-occurring bacteria in distinct bioleaching systems unravels niche-specific adaptation.</title>
        <authorList>
            <person name="Zhang X."/>
            <person name="Liu X."/>
            <person name="Yin H."/>
        </authorList>
    </citation>
    <scope>NUCLEOTIDE SEQUENCE [LARGE SCALE GENOMIC DNA]</scope>
    <source>
        <strain evidence="1 2">DX</strain>
    </source>
</reference>
<comment type="caution">
    <text evidence="1">The sequence shown here is derived from an EMBL/GenBank/DDBJ whole genome shotgun (WGS) entry which is preliminary data.</text>
</comment>
<evidence type="ECO:0000313" key="2">
    <source>
        <dbReference type="Proteomes" id="UP000188586"/>
    </source>
</evidence>